<evidence type="ECO:0000313" key="7">
    <source>
        <dbReference type="EMBL" id="EES53310.1"/>
    </source>
</evidence>
<proteinExistence type="predicted"/>
<dbReference type="Pfam" id="PF00590">
    <property type="entry name" value="TP_methylase"/>
    <property type="match status" value="1"/>
</dbReference>
<keyword evidence="8" id="KW-1185">Reference proteome</keyword>
<dbReference type="GO" id="GO:0032259">
    <property type="term" value="P:methylation"/>
    <property type="evidence" value="ECO:0007669"/>
    <property type="project" value="UniProtKB-KW"/>
</dbReference>
<evidence type="ECO:0000256" key="4">
    <source>
        <dbReference type="ARBA" id="ARBA00022679"/>
    </source>
</evidence>
<gene>
    <name evidence="7" type="ORF">UBAL3_79520031</name>
</gene>
<dbReference type="Gene3D" id="3.40.1010.10">
    <property type="entry name" value="Cobalt-precorrin-4 Transmethylase, Domain 1"/>
    <property type="match status" value="1"/>
</dbReference>
<dbReference type="Gene3D" id="3.30.950.10">
    <property type="entry name" value="Methyltransferase, Cobalt-precorrin-4 Transmethylase, Domain 2"/>
    <property type="match status" value="1"/>
</dbReference>
<sequence length="260" mass="28139">MVGFGPGAEDHLTPIARKAIERADVVIGYRTYIDLVRHLVNGKSVIETGMTEEIDRATQAVELAYQGQHVVLVSSGDVGIYGMAGLAFEVLGEKGWTGEEIEVSVLPGITALSACASLLGAPLMHDFASISLSDLLTPWEVIRKRLEAAAMADFVVALYNPRSSKRVRQVEEAREILLSHRGADTPVGIVKSAMRDGETVVITTLDHMLEHPIGMLTTILVGNSQTRLLAGRMVTPRGYRNKYDLETGEKIAKKKGSGSE</sequence>
<keyword evidence="2" id="KW-0169">Cobalamin biosynthesis</keyword>
<protein>
    <submittedName>
        <fullName evidence="7">Precorrin-3B methylase</fullName>
    </submittedName>
</protein>
<dbReference type="InterPro" id="IPR035996">
    <property type="entry name" value="4pyrrol_Methylase_sf"/>
</dbReference>
<dbReference type="SUPFAM" id="SSF53790">
    <property type="entry name" value="Tetrapyrrole methylase"/>
    <property type="match status" value="1"/>
</dbReference>
<dbReference type="GO" id="GO:0009236">
    <property type="term" value="P:cobalamin biosynthetic process"/>
    <property type="evidence" value="ECO:0007669"/>
    <property type="project" value="UniProtKB-UniPathway"/>
</dbReference>
<dbReference type="NCBIfam" id="TIGR01466">
    <property type="entry name" value="cobJ_cbiH"/>
    <property type="match status" value="1"/>
</dbReference>
<evidence type="ECO:0000256" key="1">
    <source>
        <dbReference type="ARBA" id="ARBA00004953"/>
    </source>
</evidence>
<reference evidence="7 8" key="1">
    <citation type="journal article" date="2009" name="Appl. Environ. Microbiol.">
        <title>Community genomic and proteomic analyses of chemoautotrophic iron-oxidizing "Leptospirillum rubarum" (Group II) and "Leptospirillum ferrodiazotrophum" (Group III) bacteria in acid mine drainage biofilms.</title>
        <authorList>
            <person name="Goltsman D.S."/>
            <person name="Denef V.J."/>
            <person name="Singer S.W."/>
            <person name="VerBerkmoes N.C."/>
            <person name="Lefsrud M."/>
            <person name="Mueller R.S."/>
            <person name="Dick G.J."/>
            <person name="Sun C.L."/>
            <person name="Wheeler K.E."/>
            <person name="Zemla A."/>
            <person name="Baker B.J."/>
            <person name="Hauser L."/>
            <person name="Land M."/>
            <person name="Shah M.B."/>
            <person name="Thelen M.P."/>
            <person name="Hettich R.L."/>
            <person name="Banfield J.F."/>
        </authorList>
    </citation>
    <scope>NUCLEOTIDE SEQUENCE [LARGE SCALE GENOMIC DNA]</scope>
</reference>
<dbReference type="InterPro" id="IPR014776">
    <property type="entry name" value="4pyrrole_Mease_sub2"/>
</dbReference>
<accession>C6HVT6</accession>
<evidence type="ECO:0000256" key="5">
    <source>
        <dbReference type="ARBA" id="ARBA00022691"/>
    </source>
</evidence>
<dbReference type="InterPro" id="IPR000878">
    <property type="entry name" value="4pyrrol_Mease"/>
</dbReference>
<evidence type="ECO:0000256" key="2">
    <source>
        <dbReference type="ARBA" id="ARBA00022573"/>
    </source>
</evidence>
<dbReference type="InterPro" id="IPR006363">
    <property type="entry name" value="Cbl_synth_CobJ/CibH_dom"/>
</dbReference>
<evidence type="ECO:0000259" key="6">
    <source>
        <dbReference type="Pfam" id="PF00590"/>
    </source>
</evidence>
<dbReference type="AlphaFoldDB" id="C6HVT6"/>
<keyword evidence="3 7" id="KW-0489">Methyltransferase</keyword>
<comment type="pathway">
    <text evidence="1">Cofactor biosynthesis; adenosylcobalamin biosynthesis.</text>
</comment>
<keyword evidence="4" id="KW-0808">Transferase</keyword>
<dbReference type="InterPro" id="IPR051810">
    <property type="entry name" value="Precorrin_MeTrfase"/>
</dbReference>
<dbReference type="PANTHER" id="PTHR47036">
    <property type="entry name" value="COBALT-FACTOR III C(17)-METHYLTRANSFERASE-RELATED"/>
    <property type="match status" value="1"/>
</dbReference>
<dbReference type="PANTHER" id="PTHR47036:SF1">
    <property type="entry name" value="COBALT-FACTOR III C(17)-METHYLTRANSFERASE-RELATED"/>
    <property type="match status" value="1"/>
</dbReference>
<dbReference type="InterPro" id="IPR014777">
    <property type="entry name" value="4pyrrole_Mease_sub1"/>
</dbReference>
<feature type="domain" description="Tetrapyrrole methylase" evidence="6">
    <location>
        <begin position="1"/>
        <end position="207"/>
    </location>
</feature>
<dbReference type="CDD" id="cd11646">
    <property type="entry name" value="Precorrin_3B_C17_MT"/>
    <property type="match status" value="1"/>
</dbReference>
<dbReference type="EMBL" id="GG693865">
    <property type="protein sequence ID" value="EES53310.1"/>
    <property type="molecule type" value="Genomic_DNA"/>
</dbReference>
<evidence type="ECO:0000313" key="8">
    <source>
        <dbReference type="Proteomes" id="UP000009374"/>
    </source>
</evidence>
<dbReference type="Proteomes" id="UP000009374">
    <property type="component" value="Unassembled WGS sequence"/>
</dbReference>
<dbReference type="GO" id="GO:0008168">
    <property type="term" value="F:methyltransferase activity"/>
    <property type="evidence" value="ECO:0007669"/>
    <property type="project" value="UniProtKB-KW"/>
</dbReference>
<keyword evidence="5" id="KW-0949">S-adenosyl-L-methionine</keyword>
<organism evidence="7 8">
    <name type="scientific">Leptospirillum ferrodiazotrophum</name>
    <dbReference type="NCBI Taxonomy" id="412449"/>
    <lineage>
        <taxon>Bacteria</taxon>
        <taxon>Pseudomonadati</taxon>
        <taxon>Nitrospirota</taxon>
        <taxon>Nitrospiria</taxon>
        <taxon>Nitrospirales</taxon>
        <taxon>Nitrospiraceae</taxon>
        <taxon>Leptospirillum</taxon>
    </lineage>
</organism>
<evidence type="ECO:0000256" key="3">
    <source>
        <dbReference type="ARBA" id="ARBA00022603"/>
    </source>
</evidence>
<dbReference type="UniPathway" id="UPA00148"/>
<name>C6HVT6_9BACT</name>